<dbReference type="GO" id="GO:0003723">
    <property type="term" value="F:RNA binding"/>
    <property type="evidence" value="ECO:0007669"/>
    <property type="project" value="InterPro"/>
</dbReference>
<keyword evidence="2" id="KW-0963">Cytoplasm</keyword>
<reference evidence="6" key="1">
    <citation type="journal article" date="2020" name="Stud. Mycol.">
        <title>101 Dothideomycetes genomes: a test case for predicting lifestyles and emergence of pathogens.</title>
        <authorList>
            <person name="Haridas S."/>
            <person name="Albert R."/>
            <person name="Binder M."/>
            <person name="Bloem J."/>
            <person name="Labutti K."/>
            <person name="Salamov A."/>
            <person name="Andreopoulos B."/>
            <person name="Baker S."/>
            <person name="Barry K."/>
            <person name="Bills G."/>
            <person name="Bluhm B."/>
            <person name="Cannon C."/>
            <person name="Castanera R."/>
            <person name="Culley D."/>
            <person name="Daum C."/>
            <person name="Ezra D."/>
            <person name="Gonzalez J."/>
            <person name="Henrissat B."/>
            <person name="Kuo A."/>
            <person name="Liang C."/>
            <person name="Lipzen A."/>
            <person name="Lutzoni F."/>
            <person name="Magnuson J."/>
            <person name="Mondo S."/>
            <person name="Nolan M."/>
            <person name="Ohm R."/>
            <person name="Pangilinan J."/>
            <person name="Park H.-J."/>
            <person name="Ramirez L."/>
            <person name="Alfaro M."/>
            <person name="Sun H."/>
            <person name="Tritt A."/>
            <person name="Yoshinaga Y."/>
            <person name="Zwiers L.-H."/>
            <person name="Turgeon B."/>
            <person name="Goodwin S."/>
            <person name="Spatafora J."/>
            <person name="Crous P."/>
            <person name="Grigoriev I."/>
        </authorList>
    </citation>
    <scope>NUCLEOTIDE SEQUENCE</scope>
    <source>
        <strain evidence="6">Tuck. ex Michener</strain>
    </source>
</reference>
<feature type="compositionally biased region" description="Polar residues" evidence="4">
    <location>
        <begin position="76"/>
        <end position="88"/>
    </location>
</feature>
<dbReference type="SUPFAM" id="SSF50249">
    <property type="entry name" value="Nucleic acid-binding proteins"/>
    <property type="match status" value="1"/>
</dbReference>
<accession>A0A6A6HP44</accession>
<dbReference type="EMBL" id="ML991771">
    <property type="protein sequence ID" value="KAF2239914.1"/>
    <property type="molecule type" value="Genomic_DNA"/>
</dbReference>
<dbReference type="Proteomes" id="UP000800092">
    <property type="component" value="Unassembled WGS sequence"/>
</dbReference>
<feature type="region of interest" description="Disordered" evidence="4">
    <location>
        <begin position="1"/>
        <end position="88"/>
    </location>
</feature>
<dbReference type="Pfam" id="PF10447">
    <property type="entry name" value="EXOSC1"/>
    <property type="match status" value="1"/>
</dbReference>
<dbReference type="AlphaFoldDB" id="A0A6A6HP44"/>
<proteinExistence type="predicted"/>
<organism evidence="6 7">
    <name type="scientific">Viridothelium virens</name>
    <name type="common">Speckled blister lichen</name>
    <name type="synonym">Trypethelium virens</name>
    <dbReference type="NCBI Taxonomy" id="1048519"/>
    <lineage>
        <taxon>Eukaryota</taxon>
        <taxon>Fungi</taxon>
        <taxon>Dikarya</taxon>
        <taxon>Ascomycota</taxon>
        <taxon>Pezizomycotina</taxon>
        <taxon>Dothideomycetes</taxon>
        <taxon>Dothideomycetes incertae sedis</taxon>
        <taxon>Trypetheliales</taxon>
        <taxon>Trypetheliaceae</taxon>
        <taxon>Viridothelium</taxon>
    </lineage>
</organism>
<dbReference type="InterPro" id="IPR025721">
    <property type="entry name" value="Exosome_cplx_N_dom"/>
</dbReference>
<evidence type="ECO:0000256" key="4">
    <source>
        <dbReference type="SAM" id="MobiDB-lite"/>
    </source>
</evidence>
<dbReference type="PANTHER" id="PTHR12686">
    <property type="entry name" value="3'-5' EXORIBONUCLEASE CSL4-RELATED"/>
    <property type="match status" value="1"/>
</dbReference>
<dbReference type="OrthoDB" id="440760at2759"/>
<dbReference type="GO" id="GO:0005730">
    <property type="term" value="C:nucleolus"/>
    <property type="evidence" value="ECO:0007669"/>
    <property type="project" value="UniProtKB-SubCell"/>
</dbReference>
<dbReference type="Gene3D" id="2.40.50.100">
    <property type="match status" value="1"/>
</dbReference>
<feature type="domain" description="S1 motif" evidence="5">
    <location>
        <begin position="97"/>
        <end position="177"/>
    </location>
</feature>
<dbReference type="InterPro" id="IPR003029">
    <property type="entry name" value="S1_domain"/>
</dbReference>
<dbReference type="GO" id="GO:0005737">
    <property type="term" value="C:cytoplasm"/>
    <property type="evidence" value="ECO:0007669"/>
    <property type="project" value="TreeGrafter"/>
</dbReference>
<dbReference type="InterPro" id="IPR012340">
    <property type="entry name" value="NA-bd_OB-fold"/>
</dbReference>
<dbReference type="PANTHER" id="PTHR12686:SF8">
    <property type="entry name" value="EXOSOME COMPLEX COMPONENT CSL4"/>
    <property type="match status" value="1"/>
</dbReference>
<dbReference type="GO" id="GO:0006396">
    <property type="term" value="P:RNA processing"/>
    <property type="evidence" value="ECO:0007669"/>
    <property type="project" value="InterPro"/>
</dbReference>
<evidence type="ECO:0000256" key="2">
    <source>
        <dbReference type="ARBA" id="ARBA00022490"/>
    </source>
</evidence>
<evidence type="ECO:0000313" key="7">
    <source>
        <dbReference type="Proteomes" id="UP000800092"/>
    </source>
</evidence>
<sequence>MQTALVLPGDSLGPTSKFRPGTGTHQHASHLYASLLGPVSSSSAPAAPPPPPISTPSAPSAKSASLPRLSIARPSPSDSDAGSVFGKSSTTTLPEVNSVVLGRVVRLRQREAVLEIRVVGEEVLGVGGVQGVVRAQDVRATEKDRVKVGEMFRVGDVVRGVVISLGDQSSYYLSTARNDLGVIMATSEQGNGMYPISWREFKDPVTGSTEIRKVAKPV</sequence>
<dbReference type="InterPro" id="IPR039771">
    <property type="entry name" value="Csl4"/>
</dbReference>
<dbReference type="SUPFAM" id="SSF110324">
    <property type="entry name" value="Ribosomal L27 protein-like"/>
    <property type="match status" value="1"/>
</dbReference>
<feature type="compositionally biased region" description="Low complexity" evidence="4">
    <location>
        <begin position="55"/>
        <end position="70"/>
    </location>
</feature>
<protein>
    <recommendedName>
        <fullName evidence="5">S1 motif domain-containing protein</fullName>
    </recommendedName>
</protein>
<dbReference type="PROSITE" id="PS50126">
    <property type="entry name" value="S1"/>
    <property type="match status" value="1"/>
</dbReference>
<feature type="compositionally biased region" description="Low complexity" evidence="4">
    <location>
        <begin position="33"/>
        <end position="45"/>
    </location>
</feature>
<dbReference type="InterPro" id="IPR019495">
    <property type="entry name" value="EXOSC1_C"/>
</dbReference>
<evidence type="ECO:0000259" key="5">
    <source>
        <dbReference type="PROSITE" id="PS50126"/>
    </source>
</evidence>
<evidence type="ECO:0000313" key="6">
    <source>
        <dbReference type="EMBL" id="KAF2239914.1"/>
    </source>
</evidence>
<keyword evidence="7" id="KW-1185">Reference proteome</keyword>
<dbReference type="GO" id="GO:0000176">
    <property type="term" value="C:nuclear exosome (RNase complex)"/>
    <property type="evidence" value="ECO:0007669"/>
    <property type="project" value="TreeGrafter"/>
</dbReference>
<comment type="subcellular location">
    <subcellularLocation>
        <location evidence="1">Nucleus</location>
        <location evidence="1">Nucleolus</location>
    </subcellularLocation>
</comment>
<keyword evidence="3" id="KW-0271">Exosome</keyword>
<dbReference type="Pfam" id="PF14382">
    <property type="entry name" value="ECR1_N"/>
    <property type="match status" value="1"/>
</dbReference>
<gene>
    <name evidence="6" type="ORF">EV356DRAFT_562676</name>
</gene>
<dbReference type="Gene3D" id="2.40.50.140">
    <property type="entry name" value="Nucleic acid-binding proteins"/>
    <property type="match status" value="1"/>
</dbReference>
<name>A0A6A6HP44_VIRVR</name>
<evidence type="ECO:0000256" key="3">
    <source>
        <dbReference type="ARBA" id="ARBA00022835"/>
    </source>
</evidence>
<evidence type="ECO:0000256" key="1">
    <source>
        <dbReference type="ARBA" id="ARBA00004604"/>
    </source>
</evidence>